<gene>
    <name evidence="7" type="ORF">HZS54_10675</name>
</gene>
<evidence type="ECO:0000256" key="3">
    <source>
        <dbReference type="ARBA" id="ARBA00022989"/>
    </source>
</evidence>
<evidence type="ECO:0000256" key="5">
    <source>
        <dbReference type="RuleBase" id="RU363032"/>
    </source>
</evidence>
<reference evidence="7 8" key="1">
    <citation type="submission" date="2020-07" db="EMBL/GenBank/DDBJ databases">
        <title>Halosimplex litoreum sp. nov. and Halosimplex rubrum sp. nov., isolated from different salt environments.</title>
        <authorList>
            <person name="Cui H."/>
        </authorList>
    </citation>
    <scope>NUCLEOTIDE SEQUENCE [LARGE SCALE GENOMIC DNA]</scope>
    <source>
        <strain evidence="7 8">R2</strain>
    </source>
</reference>
<sequence>MNYYLKRVLRSGVTLYVVITLTFALTRLMPGGPADFVKAKIRRNNPAARPAQINRMVEQYIAVQPDSPLWQQYINYFVSIFQFDFGTSFFYNRPVLNIYAEALPWTLFIMGVALIISLAISIALGAFLAYKEGSDLDYALSTFSVVMNSIPYYIAGVFLIVIFAYTFEIFPSGNRTSLGIEAGFTLNYFLDILWHATLPIASVVITAFGGRALRMRGNSIRVLGEDYIRVARLRGLRSGRIRLQYVARNAVLPIYTSIMIQIGFMMGGSIILEEIFQYPGVGYYFFRSISSRDYPLMMGGFLIITIAVVVAVMIADLTYGLIDPRASSGGDSHEAF</sequence>
<dbReference type="PANTHER" id="PTHR43376:SF1">
    <property type="entry name" value="OLIGOPEPTIDE TRANSPORT SYSTEM PERMEASE PROTEIN"/>
    <property type="match status" value="1"/>
</dbReference>
<evidence type="ECO:0000256" key="2">
    <source>
        <dbReference type="ARBA" id="ARBA00022692"/>
    </source>
</evidence>
<evidence type="ECO:0000256" key="1">
    <source>
        <dbReference type="ARBA" id="ARBA00004141"/>
    </source>
</evidence>
<dbReference type="InterPro" id="IPR035906">
    <property type="entry name" value="MetI-like_sf"/>
</dbReference>
<dbReference type="PROSITE" id="PS50928">
    <property type="entry name" value="ABC_TM1"/>
    <property type="match status" value="1"/>
</dbReference>
<keyword evidence="8" id="KW-1185">Reference proteome</keyword>
<keyword evidence="4 5" id="KW-0472">Membrane</keyword>
<dbReference type="GO" id="GO:0055085">
    <property type="term" value="P:transmembrane transport"/>
    <property type="evidence" value="ECO:0007669"/>
    <property type="project" value="InterPro"/>
</dbReference>
<dbReference type="OrthoDB" id="44105at2157"/>
<dbReference type="GO" id="GO:0005886">
    <property type="term" value="C:plasma membrane"/>
    <property type="evidence" value="ECO:0007669"/>
    <property type="project" value="UniProtKB-SubCell"/>
</dbReference>
<evidence type="ECO:0000259" key="6">
    <source>
        <dbReference type="PROSITE" id="PS50928"/>
    </source>
</evidence>
<dbReference type="GeneID" id="56083058"/>
<accession>A0A7D5TSK1</accession>
<dbReference type="SUPFAM" id="SSF161098">
    <property type="entry name" value="MetI-like"/>
    <property type="match status" value="1"/>
</dbReference>
<feature type="transmembrane region" description="Helical" evidence="5">
    <location>
        <begin position="150"/>
        <end position="167"/>
    </location>
</feature>
<comment type="similarity">
    <text evidence="5">Belongs to the binding-protein-dependent transport system permease family.</text>
</comment>
<keyword evidence="5" id="KW-0813">Transport</keyword>
<dbReference type="InterPro" id="IPR000515">
    <property type="entry name" value="MetI-like"/>
</dbReference>
<proteinExistence type="inferred from homology"/>
<organism evidence="7 8">
    <name type="scientific">Halosimplex pelagicum</name>
    <dbReference type="NCBI Taxonomy" id="869886"/>
    <lineage>
        <taxon>Archaea</taxon>
        <taxon>Methanobacteriati</taxon>
        <taxon>Methanobacteriota</taxon>
        <taxon>Stenosarchaea group</taxon>
        <taxon>Halobacteria</taxon>
        <taxon>Halobacteriales</taxon>
        <taxon>Haloarculaceae</taxon>
        <taxon>Halosimplex</taxon>
    </lineage>
</organism>
<evidence type="ECO:0000313" key="7">
    <source>
        <dbReference type="EMBL" id="QLH82052.1"/>
    </source>
</evidence>
<dbReference type="PANTHER" id="PTHR43376">
    <property type="entry name" value="OLIGOPEPTIDE TRANSPORT SYSTEM PERMEASE PROTEIN"/>
    <property type="match status" value="1"/>
</dbReference>
<name>A0A7D5TSK1_9EURY</name>
<dbReference type="EMBL" id="CP058909">
    <property type="protein sequence ID" value="QLH82052.1"/>
    <property type="molecule type" value="Genomic_DNA"/>
</dbReference>
<dbReference type="Proteomes" id="UP000509346">
    <property type="component" value="Chromosome"/>
</dbReference>
<keyword evidence="2 5" id="KW-0812">Transmembrane</keyword>
<feature type="transmembrane region" description="Helical" evidence="5">
    <location>
        <begin position="252"/>
        <end position="273"/>
    </location>
</feature>
<feature type="domain" description="ABC transmembrane type-1" evidence="6">
    <location>
        <begin position="103"/>
        <end position="315"/>
    </location>
</feature>
<feature type="transmembrane region" description="Helical" evidence="5">
    <location>
        <begin position="294"/>
        <end position="315"/>
    </location>
</feature>
<comment type="subcellular location">
    <subcellularLocation>
        <location evidence="5">Cell membrane</location>
        <topology evidence="5">Multi-pass membrane protein</topology>
    </subcellularLocation>
    <subcellularLocation>
        <location evidence="1">Membrane</location>
        <topology evidence="1">Multi-pass membrane protein</topology>
    </subcellularLocation>
</comment>
<dbReference type="CDD" id="cd06261">
    <property type="entry name" value="TM_PBP2"/>
    <property type="match status" value="1"/>
</dbReference>
<feature type="transmembrane region" description="Helical" evidence="5">
    <location>
        <begin position="188"/>
        <end position="209"/>
    </location>
</feature>
<evidence type="ECO:0000313" key="8">
    <source>
        <dbReference type="Proteomes" id="UP000509346"/>
    </source>
</evidence>
<evidence type="ECO:0000256" key="4">
    <source>
        <dbReference type="ARBA" id="ARBA00023136"/>
    </source>
</evidence>
<dbReference type="Pfam" id="PF00528">
    <property type="entry name" value="BPD_transp_1"/>
    <property type="match status" value="1"/>
</dbReference>
<feature type="transmembrane region" description="Helical" evidence="5">
    <location>
        <begin position="12"/>
        <end position="29"/>
    </location>
</feature>
<keyword evidence="3 5" id="KW-1133">Transmembrane helix</keyword>
<protein>
    <submittedName>
        <fullName evidence="7">ABC transporter permease</fullName>
    </submittedName>
</protein>
<feature type="transmembrane region" description="Helical" evidence="5">
    <location>
        <begin position="103"/>
        <end position="130"/>
    </location>
</feature>
<dbReference type="KEGG" id="hpel:HZS54_10675"/>
<dbReference type="Gene3D" id="1.10.3720.10">
    <property type="entry name" value="MetI-like"/>
    <property type="match status" value="1"/>
</dbReference>
<dbReference type="RefSeq" id="WP_179922520.1">
    <property type="nucleotide sequence ID" value="NZ_CP058909.1"/>
</dbReference>
<dbReference type="AlphaFoldDB" id="A0A7D5TSK1"/>